<dbReference type="STRING" id="77166.U4UP62"/>
<reference evidence="2 3" key="1">
    <citation type="journal article" date="2013" name="Genome Biol.">
        <title>Draft genome of the mountain pine beetle, Dendroctonus ponderosae Hopkins, a major forest pest.</title>
        <authorList>
            <person name="Keeling C.I."/>
            <person name="Yuen M.M."/>
            <person name="Liao N.Y."/>
            <person name="Docking T.R."/>
            <person name="Chan S.K."/>
            <person name="Taylor G.A."/>
            <person name="Palmquist D.L."/>
            <person name="Jackman S.D."/>
            <person name="Nguyen A."/>
            <person name="Li M."/>
            <person name="Henderson H."/>
            <person name="Janes J.K."/>
            <person name="Zhao Y."/>
            <person name="Pandoh P."/>
            <person name="Moore R."/>
            <person name="Sperling F.A."/>
            <person name="Huber D.P."/>
            <person name="Birol I."/>
            <person name="Jones S.J."/>
            <person name="Bohlmann J."/>
        </authorList>
    </citation>
    <scope>NUCLEOTIDE SEQUENCE</scope>
</reference>
<protein>
    <recommendedName>
        <fullName evidence="4">Reverse transcriptase domain-containing protein</fullName>
    </recommendedName>
</protein>
<name>U4UP62_DENPD</name>
<accession>U4UP62</accession>
<evidence type="ECO:0000256" key="1">
    <source>
        <dbReference type="SAM" id="MobiDB-lite"/>
    </source>
</evidence>
<sequence length="236" mass="27492">MNYTSGLLSGRRRDSVDGNINIDGVDVEWKQEAKYLGIILDKQLTWRKHVQTSINKAKAVTSKLYPLLNRQSHMSIRNKLLLIKTIIRPALAYGPTSWGYASECHLKRLQATENKILRIAVDAPWFVRNSQIYRDLKWEPLRDFIARKAGADFQKAENHCNEDLRNAVSYEPMDMGPRKKRSRHQLAQQGNRQRVLRENEMQRHTGARADTNFRLCFRQLHVLKDFLETTAQMGVF</sequence>
<evidence type="ECO:0000313" key="2">
    <source>
        <dbReference type="EMBL" id="ERL94892.1"/>
    </source>
</evidence>
<organism evidence="2 3">
    <name type="scientific">Dendroctonus ponderosae</name>
    <name type="common">Mountain pine beetle</name>
    <dbReference type="NCBI Taxonomy" id="77166"/>
    <lineage>
        <taxon>Eukaryota</taxon>
        <taxon>Metazoa</taxon>
        <taxon>Ecdysozoa</taxon>
        <taxon>Arthropoda</taxon>
        <taxon>Hexapoda</taxon>
        <taxon>Insecta</taxon>
        <taxon>Pterygota</taxon>
        <taxon>Neoptera</taxon>
        <taxon>Endopterygota</taxon>
        <taxon>Coleoptera</taxon>
        <taxon>Polyphaga</taxon>
        <taxon>Cucujiformia</taxon>
        <taxon>Curculionidae</taxon>
        <taxon>Scolytinae</taxon>
        <taxon>Dendroctonus</taxon>
    </lineage>
</organism>
<evidence type="ECO:0000313" key="3">
    <source>
        <dbReference type="Proteomes" id="UP000030742"/>
    </source>
</evidence>
<dbReference type="AlphaFoldDB" id="U4UP62"/>
<feature type="region of interest" description="Disordered" evidence="1">
    <location>
        <begin position="174"/>
        <end position="203"/>
    </location>
</feature>
<dbReference type="Proteomes" id="UP000030742">
    <property type="component" value="Unassembled WGS sequence"/>
</dbReference>
<proteinExistence type="predicted"/>
<dbReference type="EMBL" id="KB632400">
    <property type="protein sequence ID" value="ERL94892.1"/>
    <property type="molecule type" value="Genomic_DNA"/>
</dbReference>
<gene>
    <name evidence="2" type="ORF">D910_12165</name>
</gene>
<evidence type="ECO:0008006" key="4">
    <source>
        <dbReference type="Google" id="ProtNLM"/>
    </source>
</evidence>